<evidence type="ECO:0000313" key="5">
    <source>
        <dbReference type="Proteomes" id="UP000602381"/>
    </source>
</evidence>
<dbReference type="Gene3D" id="1.20.1050.10">
    <property type="match status" value="1"/>
</dbReference>
<dbReference type="InterPro" id="IPR010987">
    <property type="entry name" value="Glutathione-S-Trfase_C-like"/>
</dbReference>
<dbReference type="SUPFAM" id="SSF47616">
    <property type="entry name" value="GST C-terminal domain-like"/>
    <property type="match status" value="1"/>
</dbReference>
<dbReference type="InterPro" id="IPR036249">
    <property type="entry name" value="Thioredoxin-like_sf"/>
</dbReference>
<dbReference type="InterPro" id="IPR034333">
    <property type="entry name" value="GST_Zeta_N"/>
</dbReference>
<dbReference type="SFLD" id="SFLDG00358">
    <property type="entry name" value="Main_(cytGST)"/>
    <property type="match status" value="1"/>
</dbReference>
<comment type="similarity">
    <text evidence="1">Belongs to the GST superfamily. Zeta family.</text>
</comment>
<gene>
    <name evidence="4" type="ORF">GCM10007972_16180</name>
</gene>
<dbReference type="InterPro" id="IPR036282">
    <property type="entry name" value="Glutathione-S-Trfase_C_sf"/>
</dbReference>
<dbReference type="PROSITE" id="PS50405">
    <property type="entry name" value="GST_CTER"/>
    <property type="match status" value="1"/>
</dbReference>
<dbReference type="NCBIfam" id="TIGR01262">
    <property type="entry name" value="maiA"/>
    <property type="match status" value="1"/>
</dbReference>
<dbReference type="Proteomes" id="UP000602381">
    <property type="component" value="Unassembled WGS sequence"/>
</dbReference>
<dbReference type="RefSeq" id="WP_150005743.1">
    <property type="nucleotide sequence ID" value="NZ_BMOV01000005.1"/>
</dbReference>
<proteinExistence type="inferred from homology"/>
<reference evidence="5" key="1">
    <citation type="journal article" date="2019" name="Int. J. Syst. Evol. Microbiol.">
        <title>The Global Catalogue of Microorganisms (GCM) 10K type strain sequencing project: providing services to taxonomists for standard genome sequencing and annotation.</title>
        <authorList>
            <consortium name="The Broad Institute Genomics Platform"/>
            <consortium name="The Broad Institute Genome Sequencing Center for Infectious Disease"/>
            <person name="Wu L."/>
            <person name="Ma J."/>
        </authorList>
    </citation>
    <scope>NUCLEOTIDE SEQUENCE [LARGE SCALE GENOMIC DNA]</scope>
    <source>
        <strain evidence="5">JCM 17843</strain>
    </source>
</reference>
<evidence type="ECO:0000256" key="1">
    <source>
        <dbReference type="ARBA" id="ARBA00010007"/>
    </source>
</evidence>
<dbReference type="Pfam" id="PF13417">
    <property type="entry name" value="GST_N_3"/>
    <property type="match status" value="1"/>
</dbReference>
<keyword evidence="4" id="KW-0413">Isomerase</keyword>
<dbReference type="SFLD" id="SFLDS00019">
    <property type="entry name" value="Glutathione_Transferase_(cytos"/>
    <property type="match status" value="1"/>
</dbReference>
<dbReference type="PANTHER" id="PTHR42673">
    <property type="entry name" value="MALEYLACETOACETATE ISOMERASE"/>
    <property type="match status" value="1"/>
</dbReference>
<feature type="domain" description="GST C-terminal" evidence="3">
    <location>
        <begin position="86"/>
        <end position="212"/>
    </location>
</feature>
<dbReference type="Gene3D" id="3.40.30.10">
    <property type="entry name" value="Glutaredoxin"/>
    <property type="match status" value="1"/>
</dbReference>
<evidence type="ECO:0000313" key="4">
    <source>
        <dbReference type="EMBL" id="GGO11887.1"/>
    </source>
</evidence>
<dbReference type="CDD" id="cd03191">
    <property type="entry name" value="GST_C_Zeta"/>
    <property type="match status" value="1"/>
</dbReference>
<name>A0ABQ2LDH0_9PROT</name>
<dbReference type="InterPro" id="IPR034330">
    <property type="entry name" value="GST_Zeta_C"/>
</dbReference>
<evidence type="ECO:0000259" key="3">
    <source>
        <dbReference type="PROSITE" id="PS50405"/>
    </source>
</evidence>
<dbReference type="CDD" id="cd03042">
    <property type="entry name" value="GST_N_Zeta"/>
    <property type="match status" value="1"/>
</dbReference>
<protein>
    <submittedName>
        <fullName evidence="4">Maleylacetoacetate isomerase</fullName>
    </submittedName>
</protein>
<dbReference type="InterPro" id="IPR005955">
    <property type="entry name" value="GST_Zeta"/>
</dbReference>
<dbReference type="SUPFAM" id="SSF52833">
    <property type="entry name" value="Thioredoxin-like"/>
    <property type="match status" value="1"/>
</dbReference>
<evidence type="ECO:0000259" key="2">
    <source>
        <dbReference type="PROSITE" id="PS50404"/>
    </source>
</evidence>
<dbReference type="EMBL" id="BMOV01000005">
    <property type="protein sequence ID" value="GGO11887.1"/>
    <property type="molecule type" value="Genomic_DNA"/>
</dbReference>
<dbReference type="GO" id="GO:0016853">
    <property type="term" value="F:isomerase activity"/>
    <property type="evidence" value="ECO:0007669"/>
    <property type="project" value="UniProtKB-KW"/>
</dbReference>
<dbReference type="PANTHER" id="PTHR42673:SF4">
    <property type="entry name" value="MALEYLACETOACETATE ISOMERASE"/>
    <property type="match status" value="1"/>
</dbReference>
<feature type="domain" description="GST N-terminal" evidence="2">
    <location>
        <begin position="1"/>
        <end position="81"/>
    </location>
</feature>
<keyword evidence="5" id="KW-1185">Reference proteome</keyword>
<accession>A0ABQ2LDH0</accession>
<sequence>MKLYTYFRSSSSYRVRIALNLKGVDWEPAFVHLPKGEQRDAAYLAANPQGLVPALEEDDGLVLTQSLAIIEYLDETRSGPSFLPKDAAGRALVRAMAQVIACEIHPINNLRILKYLKNPLGHDQETVDDWYRHWVQEGFDALEPLVASHSNGRYCFGDQPTLADICLVPQMWNARRFNTDLSAYPTLLAVDAHLQTLDAFARAAPEQQPDAF</sequence>
<organism evidence="4 5">
    <name type="scientific">Iodidimonas muriae</name>
    <dbReference type="NCBI Taxonomy" id="261467"/>
    <lineage>
        <taxon>Bacteria</taxon>
        <taxon>Pseudomonadati</taxon>
        <taxon>Pseudomonadota</taxon>
        <taxon>Alphaproteobacteria</taxon>
        <taxon>Iodidimonadales</taxon>
        <taxon>Iodidimonadaceae</taxon>
        <taxon>Iodidimonas</taxon>
    </lineage>
</organism>
<dbReference type="InterPro" id="IPR004045">
    <property type="entry name" value="Glutathione_S-Trfase_N"/>
</dbReference>
<comment type="caution">
    <text evidence="4">The sequence shown here is derived from an EMBL/GenBank/DDBJ whole genome shotgun (WGS) entry which is preliminary data.</text>
</comment>
<dbReference type="PROSITE" id="PS50404">
    <property type="entry name" value="GST_NTER"/>
    <property type="match status" value="1"/>
</dbReference>
<dbReference type="InterPro" id="IPR040079">
    <property type="entry name" value="Glutathione_S-Trfase"/>
</dbReference>